<reference evidence="1 2" key="1">
    <citation type="submission" date="2008-06" db="EMBL/GenBank/DDBJ databases">
        <title>Complete sequence of Pelodictyon phaeoclathratiforme BU-1.</title>
        <authorList>
            <consortium name="US DOE Joint Genome Institute"/>
            <person name="Lucas S."/>
            <person name="Copeland A."/>
            <person name="Lapidus A."/>
            <person name="Glavina del Rio T."/>
            <person name="Dalin E."/>
            <person name="Tice H."/>
            <person name="Bruce D."/>
            <person name="Goodwin L."/>
            <person name="Pitluck S."/>
            <person name="Schmutz J."/>
            <person name="Larimer F."/>
            <person name="Land M."/>
            <person name="Hauser L."/>
            <person name="Kyrpides N."/>
            <person name="Mikhailova N."/>
            <person name="Liu Z."/>
            <person name="Li T."/>
            <person name="Zhao F."/>
            <person name="Overmann J."/>
            <person name="Bryant D.A."/>
            <person name="Richardson P."/>
        </authorList>
    </citation>
    <scope>NUCLEOTIDE SEQUENCE [LARGE SCALE GENOMIC DNA]</scope>
    <source>
        <strain evidence="2">DSM 5477 / BU-1</strain>
    </source>
</reference>
<protein>
    <recommendedName>
        <fullName evidence="3">TIGR02646 family protein</fullName>
    </recommendedName>
</protein>
<organism evidence="1 2">
    <name type="scientific">Pelodictyon phaeoclathratiforme (strain DSM 5477 / BU-1)</name>
    <dbReference type="NCBI Taxonomy" id="324925"/>
    <lineage>
        <taxon>Bacteria</taxon>
        <taxon>Pseudomonadati</taxon>
        <taxon>Chlorobiota</taxon>
        <taxon>Chlorobiia</taxon>
        <taxon>Chlorobiales</taxon>
        <taxon>Chlorobiaceae</taxon>
        <taxon>Chlorobium/Pelodictyon group</taxon>
        <taxon>Pelodictyon</taxon>
    </lineage>
</organism>
<dbReference type="KEGG" id="pph:Ppha_1134"/>
<dbReference type="Proteomes" id="UP000002724">
    <property type="component" value="Chromosome"/>
</dbReference>
<evidence type="ECO:0000313" key="1">
    <source>
        <dbReference type="EMBL" id="ACF43411.1"/>
    </source>
</evidence>
<sequence length="199" mass="23301">MIHVDAQTEPDSFNSNVRQKGLARLIEKNIPLDKPLPPKTDVEPYWRFCLDDLHTTYNGCCAYLAVFFERVTGGGSVDHFIAKSKRADLAYEWSNYRLTCSRMNSRKREYDDVLDPFEIENGWFRLEPITGRIYPNPILTPDQQRTVQASIERLNLDDAGCREIRARHYQDYCEGEYTAEFLRKRSPFVWLEAQRQGLL</sequence>
<proteinExistence type="predicted"/>
<dbReference type="Gene3D" id="1.10.30.50">
    <property type="match status" value="1"/>
</dbReference>
<name>B4SGA0_PELPB</name>
<evidence type="ECO:0008006" key="3">
    <source>
        <dbReference type="Google" id="ProtNLM"/>
    </source>
</evidence>
<dbReference type="HOGENOM" id="CLU_099860_0_0_10"/>
<dbReference type="EMBL" id="CP001110">
    <property type="protein sequence ID" value="ACF43411.1"/>
    <property type="molecule type" value="Genomic_DNA"/>
</dbReference>
<dbReference type="RefSeq" id="WP_012507903.1">
    <property type="nucleotide sequence ID" value="NC_011060.1"/>
</dbReference>
<accession>B4SGA0</accession>
<evidence type="ECO:0000313" key="2">
    <source>
        <dbReference type="Proteomes" id="UP000002724"/>
    </source>
</evidence>
<dbReference type="eggNOG" id="COG1403">
    <property type="taxonomic scope" value="Bacteria"/>
</dbReference>
<keyword evidence="2" id="KW-1185">Reference proteome</keyword>
<dbReference type="AlphaFoldDB" id="B4SGA0"/>
<gene>
    <name evidence="1" type="ordered locus">Ppha_1134</name>
</gene>